<keyword evidence="1" id="KW-0175">Coiled coil</keyword>
<feature type="compositionally biased region" description="Polar residues" evidence="2">
    <location>
        <begin position="403"/>
        <end position="433"/>
    </location>
</feature>
<sequence>MDQDVAHLWQLVNELSEQLTANRALTESLKTQASNVKGQALHNGVGFPLRRFNIDITDEQFSTELERFASHLVLENQNLTYENKQLNLLLKEYEQTLEGVMGKFRGVCHAATQHELTVHRYYTSLIQQLQTTHSTSSLHDSTTLSTLLQRLSTLIRAALRATNGEDENFEHPGFEMPFAASEKPPSLSAVISDIQNIATTTNGSAPRSSGASSNDTKWLGDQGVSGGYSGKSMARLDWSIEREGEILRLEEENRILREMLGVSRDMDLDTLAQTSDDKQETQGSGIQLANQPERQQETTEQQNQGVDIKEIPEGYTVEEKSETNTHSEERAIEIEKPPGKKVQHDLDDSALAEEEDEPPTSPRMTATASLVRSLSTSPKAQFKSPKMSKYATYSGGTPRSPAISRSQSAAPNGSQPPLGNNVSSPNASLSSIFPRQAKTEPTTATTTTVDLEDGDVSHAIQKPSLASSTLPQSSIADTGANGIGKNKMEIQKVSTPPLPGSPLGKTPPKTGISRDHAVESRLGASGKDDSSSSKPHADKPDEPREDSNGKRVETRPEQKSNDKQDKVSIEAPAKEEEEGKPTYAEVAKEDGGDQ</sequence>
<reference evidence="3" key="1">
    <citation type="submission" date="2020-07" db="EMBL/GenBank/DDBJ databases">
        <title>Draft Genome Sequence of a Deep-Sea Yeast, Naganishia (Cryptococcus) liquefaciens strain N6.</title>
        <authorList>
            <person name="Han Y.W."/>
            <person name="Kajitani R."/>
            <person name="Morimoto H."/>
            <person name="Parhat M."/>
            <person name="Tsubouchi H."/>
            <person name="Bakenova O."/>
            <person name="Ogata M."/>
            <person name="Argunhan B."/>
            <person name="Aoki R."/>
            <person name="Kajiwara S."/>
            <person name="Itoh T."/>
            <person name="Iwasaki H."/>
        </authorList>
    </citation>
    <scope>NUCLEOTIDE SEQUENCE</scope>
    <source>
        <strain evidence="3">N6</strain>
    </source>
</reference>
<comment type="caution">
    <text evidence="3">The sequence shown here is derived from an EMBL/GenBank/DDBJ whole genome shotgun (WGS) entry which is preliminary data.</text>
</comment>
<feature type="compositionally biased region" description="Polar residues" evidence="2">
    <location>
        <begin position="362"/>
        <end position="379"/>
    </location>
</feature>
<dbReference type="Proteomes" id="UP000620104">
    <property type="component" value="Unassembled WGS sequence"/>
</dbReference>
<name>A0A8H3YIZ0_9TREE</name>
<feature type="compositionally biased region" description="Polar residues" evidence="2">
    <location>
        <begin position="464"/>
        <end position="476"/>
    </location>
</feature>
<feature type="region of interest" description="Disordered" evidence="2">
    <location>
        <begin position="274"/>
        <end position="594"/>
    </location>
</feature>
<gene>
    <name evidence="3" type="ORF">NliqN6_6039</name>
</gene>
<feature type="compositionally biased region" description="Polar residues" evidence="2">
    <location>
        <begin position="200"/>
        <end position="216"/>
    </location>
</feature>
<evidence type="ECO:0000256" key="2">
    <source>
        <dbReference type="SAM" id="MobiDB-lite"/>
    </source>
</evidence>
<proteinExistence type="predicted"/>
<protein>
    <submittedName>
        <fullName evidence="3">Uncharacterized protein</fullName>
    </submittedName>
</protein>
<feature type="compositionally biased region" description="Basic and acidic residues" evidence="2">
    <location>
        <begin position="526"/>
        <end position="594"/>
    </location>
</feature>
<feature type="compositionally biased region" description="Basic and acidic residues" evidence="2">
    <location>
        <begin position="307"/>
        <end position="347"/>
    </location>
</feature>
<dbReference type="EMBL" id="BLZA01000049">
    <property type="protein sequence ID" value="GHJ89637.1"/>
    <property type="molecule type" value="Genomic_DNA"/>
</dbReference>
<evidence type="ECO:0000313" key="4">
    <source>
        <dbReference type="Proteomes" id="UP000620104"/>
    </source>
</evidence>
<feature type="compositionally biased region" description="Low complexity" evidence="2">
    <location>
        <begin position="290"/>
        <end position="304"/>
    </location>
</feature>
<accession>A0A8H3YIZ0</accession>
<dbReference type="PANTHER" id="PTHR39472:SF1">
    <property type="entry name" value="EXPRESSED PROTEIN"/>
    <property type="match status" value="1"/>
</dbReference>
<evidence type="ECO:0000313" key="3">
    <source>
        <dbReference type="EMBL" id="GHJ89637.1"/>
    </source>
</evidence>
<feature type="compositionally biased region" description="Acidic residues" evidence="2">
    <location>
        <begin position="348"/>
        <end position="358"/>
    </location>
</feature>
<keyword evidence="4" id="KW-1185">Reference proteome</keyword>
<dbReference type="PANTHER" id="PTHR39472">
    <property type="entry name" value="EXPRESSED PROTEIN"/>
    <property type="match status" value="1"/>
</dbReference>
<dbReference type="OrthoDB" id="21214at2759"/>
<organism evidence="3 4">
    <name type="scientific">Naganishia liquefaciens</name>
    <dbReference type="NCBI Taxonomy" id="104408"/>
    <lineage>
        <taxon>Eukaryota</taxon>
        <taxon>Fungi</taxon>
        <taxon>Dikarya</taxon>
        <taxon>Basidiomycota</taxon>
        <taxon>Agaricomycotina</taxon>
        <taxon>Tremellomycetes</taxon>
        <taxon>Filobasidiales</taxon>
        <taxon>Filobasidiaceae</taxon>
        <taxon>Naganishia</taxon>
    </lineage>
</organism>
<feature type="compositionally biased region" description="Low complexity" evidence="2">
    <location>
        <begin position="439"/>
        <end position="448"/>
    </location>
</feature>
<feature type="region of interest" description="Disordered" evidence="2">
    <location>
        <begin position="200"/>
        <end position="226"/>
    </location>
</feature>
<evidence type="ECO:0000256" key="1">
    <source>
        <dbReference type="SAM" id="Coils"/>
    </source>
</evidence>
<dbReference type="AlphaFoldDB" id="A0A8H3YIZ0"/>
<feature type="coiled-coil region" evidence="1">
    <location>
        <begin position="76"/>
        <end position="103"/>
    </location>
</feature>